<dbReference type="PANTHER" id="PTHR11527">
    <property type="entry name" value="HEAT-SHOCK PROTEIN 20 FAMILY MEMBER"/>
    <property type="match status" value="1"/>
</dbReference>
<dbReference type="InterPro" id="IPR002068">
    <property type="entry name" value="A-crystallin/Hsp20_dom"/>
</dbReference>
<comment type="similarity">
    <text evidence="2 3">Belongs to the small heat shock protein (HSP20) family.</text>
</comment>
<gene>
    <name evidence="6" type="ORF">FA10DRAFT_265014</name>
</gene>
<name>A0A316YQ41_9BASI</name>
<dbReference type="RefSeq" id="XP_025378334.1">
    <property type="nucleotide sequence ID" value="XM_025520883.1"/>
</dbReference>
<dbReference type="EMBL" id="KZ819635">
    <property type="protein sequence ID" value="PWN91136.1"/>
    <property type="molecule type" value="Genomic_DNA"/>
</dbReference>
<dbReference type="PROSITE" id="PS01031">
    <property type="entry name" value="SHSP"/>
    <property type="match status" value="1"/>
</dbReference>
<dbReference type="GeneID" id="37042799"/>
<dbReference type="Pfam" id="PF00011">
    <property type="entry name" value="HSP20"/>
    <property type="match status" value="2"/>
</dbReference>
<dbReference type="InParanoid" id="A0A316YQ41"/>
<evidence type="ECO:0000256" key="1">
    <source>
        <dbReference type="ARBA" id="ARBA00023016"/>
    </source>
</evidence>
<evidence type="ECO:0000259" key="5">
    <source>
        <dbReference type="PROSITE" id="PS01031"/>
    </source>
</evidence>
<sequence>MLTRNTVRQVSKHLPATKQLLRNSSNIQHLARSLSGSTASMSLFRNHLVHPWDFLPLHLGSVLHDTDTASDSSKDFFSALRKPDFLHGPRVDIVEGADGFHLTAELPGVKKEDVNINVVDKERRLTISGTMRSEYHSGGSTEAAQATTTTDQSTGSSSSSSGSSSKKAEDGKAKASTDVATSTSTSTTQTAVAQHRPIISERTFGSFSRTFVLPESADLDNIKARFQDGLLKLNVAKKAAEKQRPRAVAIEDASD</sequence>
<dbReference type="OrthoDB" id="1431247at2759"/>
<evidence type="ECO:0000313" key="7">
    <source>
        <dbReference type="Proteomes" id="UP000245768"/>
    </source>
</evidence>
<dbReference type="AlphaFoldDB" id="A0A316YQ41"/>
<feature type="compositionally biased region" description="Low complexity" evidence="4">
    <location>
        <begin position="176"/>
        <end position="193"/>
    </location>
</feature>
<organism evidence="6 7">
    <name type="scientific">Acaromyces ingoldii</name>
    <dbReference type="NCBI Taxonomy" id="215250"/>
    <lineage>
        <taxon>Eukaryota</taxon>
        <taxon>Fungi</taxon>
        <taxon>Dikarya</taxon>
        <taxon>Basidiomycota</taxon>
        <taxon>Ustilaginomycotina</taxon>
        <taxon>Exobasidiomycetes</taxon>
        <taxon>Exobasidiales</taxon>
        <taxon>Cryptobasidiaceae</taxon>
        <taxon>Acaromyces</taxon>
    </lineage>
</organism>
<dbReference type="Gene3D" id="2.60.40.790">
    <property type="match status" value="1"/>
</dbReference>
<dbReference type="Proteomes" id="UP000245768">
    <property type="component" value="Unassembled WGS sequence"/>
</dbReference>
<feature type="domain" description="SHSP" evidence="5">
    <location>
        <begin position="82"/>
        <end position="253"/>
    </location>
</feature>
<evidence type="ECO:0000256" key="3">
    <source>
        <dbReference type="RuleBase" id="RU003616"/>
    </source>
</evidence>
<evidence type="ECO:0000313" key="6">
    <source>
        <dbReference type="EMBL" id="PWN91136.1"/>
    </source>
</evidence>
<dbReference type="InterPro" id="IPR031107">
    <property type="entry name" value="Small_HSP"/>
</dbReference>
<dbReference type="STRING" id="215250.A0A316YQ41"/>
<feature type="compositionally biased region" description="Low complexity" evidence="4">
    <location>
        <begin position="137"/>
        <end position="165"/>
    </location>
</feature>
<proteinExistence type="inferred from homology"/>
<evidence type="ECO:0000256" key="2">
    <source>
        <dbReference type="PROSITE-ProRule" id="PRU00285"/>
    </source>
</evidence>
<keyword evidence="1" id="KW-0346">Stress response</keyword>
<protein>
    <submittedName>
        <fullName evidence="6">HSP20-like chaperone</fullName>
    </submittedName>
</protein>
<dbReference type="FunCoup" id="A0A316YQ41">
    <property type="interactions" value="137"/>
</dbReference>
<reference evidence="6 7" key="1">
    <citation type="journal article" date="2018" name="Mol. Biol. Evol.">
        <title>Broad Genomic Sampling Reveals a Smut Pathogenic Ancestry of the Fungal Clade Ustilaginomycotina.</title>
        <authorList>
            <person name="Kijpornyongpan T."/>
            <person name="Mondo S.J."/>
            <person name="Barry K."/>
            <person name="Sandor L."/>
            <person name="Lee J."/>
            <person name="Lipzen A."/>
            <person name="Pangilinan J."/>
            <person name="LaButti K."/>
            <person name="Hainaut M."/>
            <person name="Henrissat B."/>
            <person name="Grigoriev I.V."/>
            <person name="Spatafora J.W."/>
            <person name="Aime M.C."/>
        </authorList>
    </citation>
    <scope>NUCLEOTIDE SEQUENCE [LARGE SCALE GENOMIC DNA]</scope>
    <source>
        <strain evidence="6 7">MCA 4198</strain>
    </source>
</reference>
<feature type="region of interest" description="Disordered" evidence="4">
    <location>
        <begin position="129"/>
        <end position="193"/>
    </location>
</feature>
<keyword evidence="7" id="KW-1185">Reference proteome</keyword>
<evidence type="ECO:0000256" key="4">
    <source>
        <dbReference type="SAM" id="MobiDB-lite"/>
    </source>
</evidence>
<accession>A0A316YQ41</accession>
<dbReference type="InterPro" id="IPR008978">
    <property type="entry name" value="HSP20-like_chaperone"/>
</dbReference>
<dbReference type="SUPFAM" id="SSF49764">
    <property type="entry name" value="HSP20-like chaperones"/>
    <property type="match status" value="1"/>
</dbReference>
<dbReference type="CDD" id="cd06464">
    <property type="entry name" value="ACD_sHsps-like"/>
    <property type="match status" value="1"/>
</dbReference>
<feature type="compositionally biased region" description="Basic and acidic residues" evidence="4">
    <location>
        <begin position="166"/>
        <end position="175"/>
    </location>
</feature>